<keyword evidence="6" id="KW-0653">Protein transport</keyword>
<evidence type="ECO:0000256" key="8">
    <source>
        <dbReference type="SAM" id="Coils"/>
    </source>
</evidence>
<dbReference type="InterPro" id="IPR018035">
    <property type="entry name" value="Flagellar_FliH/T3SS_HrpE"/>
</dbReference>
<evidence type="ECO:0000256" key="3">
    <source>
        <dbReference type="ARBA" id="ARBA00016507"/>
    </source>
</evidence>
<keyword evidence="7" id="KW-1006">Bacterial flagellum protein export</keyword>
<dbReference type="AlphaFoldDB" id="A0A0W0TJL6"/>
<comment type="similarity">
    <text evidence="2">Belongs to the FliH family.</text>
</comment>
<evidence type="ECO:0000259" key="9">
    <source>
        <dbReference type="Pfam" id="PF02108"/>
    </source>
</evidence>
<reference evidence="10 11" key="1">
    <citation type="submission" date="2015-11" db="EMBL/GenBank/DDBJ databases">
        <title>Genomic analysis of 38 Legionella species identifies large and diverse effector repertoires.</title>
        <authorList>
            <person name="Burstein D."/>
            <person name="Amaro F."/>
            <person name="Zusman T."/>
            <person name="Lifshitz Z."/>
            <person name="Cohen O."/>
            <person name="Gilbert J.A."/>
            <person name="Pupko T."/>
            <person name="Shuman H.A."/>
            <person name="Segal G."/>
        </authorList>
    </citation>
    <scope>NUCLEOTIDE SEQUENCE [LARGE SCALE GENOMIC DNA]</scope>
    <source>
        <strain evidence="10 11">SE-32A-C8</strain>
    </source>
</reference>
<dbReference type="GO" id="GO:0005829">
    <property type="term" value="C:cytosol"/>
    <property type="evidence" value="ECO:0007669"/>
    <property type="project" value="TreeGrafter"/>
</dbReference>
<dbReference type="OrthoDB" id="5651317at2"/>
<evidence type="ECO:0000256" key="6">
    <source>
        <dbReference type="ARBA" id="ARBA00022927"/>
    </source>
</evidence>
<dbReference type="PANTHER" id="PTHR34982:SF1">
    <property type="entry name" value="FLAGELLAR ASSEMBLY PROTEIN FLIH"/>
    <property type="match status" value="1"/>
</dbReference>
<evidence type="ECO:0000256" key="7">
    <source>
        <dbReference type="ARBA" id="ARBA00023225"/>
    </source>
</evidence>
<dbReference type="InterPro" id="IPR051472">
    <property type="entry name" value="T3SS_Stator/FliH"/>
</dbReference>
<sequence length="211" mass="24659">MNKDFQPLYDEPNKEEFSVWEYKKDEKPVKDPAADEQAILAAECERLREEAKAKGYQEGLQQAQQEINELREELKQWLEFIQNPVQLVDKQVSEEIIKTIIWLCEACIGIEISNSPEKLLLLLEEIKKELPSLRRDQQLVMNTEDVEWLKSQLSHKYRDIIAILVSDSTLSRGDFYLRNEYSELDGTLKTRLMNLFSAHLGSLTLDIIEDE</sequence>
<protein>
    <recommendedName>
        <fullName evidence="3">Flagellar assembly protein FliH</fullName>
    </recommendedName>
</protein>
<evidence type="ECO:0000313" key="10">
    <source>
        <dbReference type="EMBL" id="KTC95825.1"/>
    </source>
</evidence>
<accession>A0A0W0TJL6</accession>
<keyword evidence="11" id="KW-1185">Reference proteome</keyword>
<evidence type="ECO:0000256" key="5">
    <source>
        <dbReference type="ARBA" id="ARBA00022795"/>
    </source>
</evidence>
<keyword evidence="10" id="KW-0966">Cell projection</keyword>
<gene>
    <name evidence="10" type="primary">fliH</name>
    <name evidence="10" type="ORF">Lery_2120</name>
</gene>
<organism evidence="10 11">
    <name type="scientific">Legionella erythra</name>
    <dbReference type="NCBI Taxonomy" id="448"/>
    <lineage>
        <taxon>Bacteria</taxon>
        <taxon>Pseudomonadati</taxon>
        <taxon>Pseudomonadota</taxon>
        <taxon>Gammaproteobacteria</taxon>
        <taxon>Legionellales</taxon>
        <taxon>Legionellaceae</taxon>
        <taxon>Legionella</taxon>
    </lineage>
</organism>
<dbReference type="PANTHER" id="PTHR34982">
    <property type="entry name" value="YOP PROTEINS TRANSLOCATION PROTEIN L"/>
    <property type="match status" value="1"/>
</dbReference>
<dbReference type="EMBL" id="LNYA01000032">
    <property type="protein sequence ID" value="KTC95825.1"/>
    <property type="molecule type" value="Genomic_DNA"/>
</dbReference>
<dbReference type="GO" id="GO:0015031">
    <property type="term" value="P:protein transport"/>
    <property type="evidence" value="ECO:0007669"/>
    <property type="project" value="UniProtKB-KW"/>
</dbReference>
<evidence type="ECO:0000256" key="2">
    <source>
        <dbReference type="ARBA" id="ARBA00006602"/>
    </source>
</evidence>
<evidence type="ECO:0000256" key="1">
    <source>
        <dbReference type="ARBA" id="ARBA00003041"/>
    </source>
</evidence>
<comment type="function">
    <text evidence="1">Needed for flagellar regrowth and assembly.</text>
</comment>
<comment type="caution">
    <text evidence="10">The sequence shown here is derived from an EMBL/GenBank/DDBJ whole genome shotgun (WGS) entry which is preliminary data.</text>
</comment>
<evidence type="ECO:0000313" key="11">
    <source>
        <dbReference type="Proteomes" id="UP000054773"/>
    </source>
</evidence>
<dbReference type="Proteomes" id="UP000054773">
    <property type="component" value="Unassembled WGS sequence"/>
</dbReference>
<keyword evidence="5" id="KW-1005">Bacterial flagellum biogenesis</keyword>
<feature type="coiled-coil region" evidence="8">
    <location>
        <begin position="46"/>
        <end position="80"/>
    </location>
</feature>
<dbReference type="STRING" id="448.Lery_2120"/>
<dbReference type="PATRIC" id="fig|448.7.peg.2221"/>
<dbReference type="Pfam" id="PF02108">
    <property type="entry name" value="FliH"/>
    <property type="match status" value="1"/>
</dbReference>
<name>A0A0W0TJL6_LEGER</name>
<keyword evidence="4" id="KW-0813">Transport</keyword>
<keyword evidence="10" id="KW-0282">Flagellum</keyword>
<proteinExistence type="inferred from homology"/>
<dbReference type="RefSeq" id="WP_058527253.1">
    <property type="nucleotide sequence ID" value="NZ_CAAAHY010000017.1"/>
</dbReference>
<evidence type="ECO:0000256" key="4">
    <source>
        <dbReference type="ARBA" id="ARBA00022448"/>
    </source>
</evidence>
<keyword evidence="10" id="KW-0969">Cilium</keyword>
<dbReference type="GO" id="GO:0044781">
    <property type="term" value="P:bacterial-type flagellum organization"/>
    <property type="evidence" value="ECO:0007669"/>
    <property type="project" value="UniProtKB-KW"/>
</dbReference>
<feature type="domain" description="Flagellar assembly protein FliH/Type III secretion system HrpE" evidence="9">
    <location>
        <begin position="70"/>
        <end position="194"/>
    </location>
</feature>
<keyword evidence="8" id="KW-0175">Coiled coil</keyword>